<evidence type="ECO:0000313" key="2">
    <source>
        <dbReference type="EMBL" id="KAK2729829.1"/>
    </source>
</evidence>
<protein>
    <submittedName>
        <fullName evidence="2">Uncharacterized protein</fullName>
    </submittedName>
</protein>
<keyword evidence="1" id="KW-0812">Transmembrane</keyword>
<reference evidence="2" key="1">
    <citation type="submission" date="2023-02" db="EMBL/GenBank/DDBJ databases">
        <title>Colletotrichum kahawae CIFC_Que2 genome sequencing and assembly.</title>
        <authorList>
            <person name="Baroncelli R."/>
        </authorList>
    </citation>
    <scope>NUCLEOTIDE SEQUENCE</scope>
    <source>
        <strain evidence="2">CIFC_Que2</strain>
    </source>
</reference>
<dbReference type="Proteomes" id="UP001281614">
    <property type="component" value="Unassembled WGS sequence"/>
</dbReference>
<keyword evidence="1" id="KW-1133">Transmembrane helix</keyword>
<gene>
    <name evidence="2" type="ORF">CKAH01_09994</name>
</gene>
<name>A0AAD9XX49_COLKA</name>
<dbReference type="AlphaFoldDB" id="A0AAD9XX49"/>
<organism evidence="2 3">
    <name type="scientific">Colletotrichum kahawae</name>
    <name type="common">Coffee berry disease fungus</name>
    <dbReference type="NCBI Taxonomy" id="34407"/>
    <lineage>
        <taxon>Eukaryota</taxon>
        <taxon>Fungi</taxon>
        <taxon>Dikarya</taxon>
        <taxon>Ascomycota</taxon>
        <taxon>Pezizomycotina</taxon>
        <taxon>Sordariomycetes</taxon>
        <taxon>Hypocreomycetidae</taxon>
        <taxon>Glomerellales</taxon>
        <taxon>Glomerellaceae</taxon>
        <taxon>Colletotrichum</taxon>
        <taxon>Colletotrichum gloeosporioides species complex</taxon>
    </lineage>
</organism>
<dbReference type="EMBL" id="VYYT01000754">
    <property type="protein sequence ID" value="KAK2729829.1"/>
    <property type="molecule type" value="Genomic_DNA"/>
</dbReference>
<feature type="transmembrane region" description="Helical" evidence="1">
    <location>
        <begin position="105"/>
        <end position="125"/>
    </location>
</feature>
<keyword evidence="3" id="KW-1185">Reference proteome</keyword>
<sequence length="126" mass="14143">MKVDQLKFRLVPVREETIPRGFKLAEFPPREQVESGNYLYAPVPMDDVELGFIPLSHLTLPGTHGDDTWLTMFPKKLHTPLDRRPGTGDVLVVGWGILVNEAFNWTQFLCLAVVVAALIGIVVVIY</sequence>
<comment type="caution">
    <text evidence="2">The sequence shown here is derived from an EMBL/GenBank/DDBJ whole genome shotgun (WGS) entry which is preliminary data.</text>
</comment>
<proteinExistence type="predicted"/>
<accession>A0AAD9XX49</accession>
<keyword evidence="1" id="KW-0472">Membrane</keyword>
<evidence type="ECO:0000256" key="1">
    <source>
        <dbReference type="SAM" id="Phobius"/>
    </source>
</evidence>
<evidence type="ECO:0000313" key="3">
    <source>
        <dbReference type="Proteomes" id="UP001281614"/>
    </source>
</evidence>